<dbReference type="GO" id="GO:0005874">
    <property type="term" value="C:microtubule"/>
    <property type="evidence" value="ECO:0007669"/>
    <property type="project" value="UniProtKB-KW"/>
</dbReference>
<evidence type="ECO:0000256" key="3">
    <source>
        <dbReference type="ARBA" id="ARBA00006187"/>
    </source>
</evidence>
<keyword evidence="4" id="KW-0963">Cytoplasm</keyword>
<gene>
    <name evidence="11" type="primary">MAP65-3_1</name>
    <name evidence="11" type="ORF">CK203_022860</name>
</gene>
<dbReference type="AlphaFoldDB" id="A0A438IWC8"/>
<sequence>MNNHHSDRLQQIETTCASLLKDLQSIWDEVGEPNIERDEMLLELEQECLEAYKRKVSHAKKSRAQLRQAIADSEAELADICSAMGEGPVNVRQNAGGGLKEELKTIVSTLEEMRKLKCERKKQFVEVLDQLLNISKELCKPREDNLCKIVMDETDLSLKRLHELHRLLLELQDEKSNRVKQVLAHLKTLDSLCKVLGLDFKHTVVEIHPSMDDSIGLKNLSSDTIDKLAATILSLREVKTQRMHKVSICLCQLRDLAASMLELWSLMDTPIKEQQMFQNVTSNIAASEHEITEPNTLSLDFINYVEAEVSRLEQLKSSKMKELILKKRTELEEICSRIHVVSEAYIPIEHSIEAIESGAMEPTYLLEQVELQIAKVKEEAFSRKEILDKVVKWLAACDEECWLEEYNRDGNRYNAGRGAHVHLKRAEKARALVSKIPAMTEALTLKAKAWEEERGIEFLYDGVQLLSMLDQYNFLRQEKEQERQRQREQKRLQGQLIAEQEALFGSKPSPSKSGKKLSRISTIGAANRRFSHGGMMLQAPNPEKAALHSCPTKKDGCVKQNNSLKHQQYNGSAVLSSGRTKLGIAFKPVKKHFTKDTNACEIESSVIRKPLSPISPAVVSDKISSIQEGQDRTPKRTLQRTIPPSKTPTASPSKLISIDDLENKTPKKFPIPLPTTPPTVSLPMQTASTPGTPCIPFVANQAEGRVKVIEYSFEERRAAFMLPEAYYSR</sequence>
<dbReference type="PANTHER" id="PTHR19321:SF7">
    <property type="entry name" value="65-KDA MICROTUBULE-ASSOCIATED PROTEIN 3"/>
    <property type="match status" value="1"/>
</dbReference>
<name>A0A438IWC8_VITVI</name>
<keyword evidence="5" id="KW-0597">Phosphoprotein</keyword>
<dbReference type="GO" id="GO:0008017">
    <property type="term" value="F:microtubule binding"/>
    <property type="evidence" value="ECO:0007669"/>
    <property type="project" value="InterPro"/>
</dbReference>
<evidence type="ECO:0000256" key="9">
    <source>
        <dbReference type="SAM" id="Coils"/>
    </source>
</evidence>
<dbReference type="Proteomes" id="UP000288805">
    <property type="component" value="Unassembled WGS sequence"/>
</dbReference>
<evidence type="ECO:0000313" key="11">
    <source>
        <dbReference type="EMBL" id="RVX01038.1"/>
    </source>
</evidence>
<accession>A0A438IWC8</accession>
<dbReference type="PANTHER" id="PTHR19321">
    <property type="entry name" value="PROTEIN REGULATOR OF CYTOKINESIS 1 PRC1-RELATED"/>
    <property type="match status" value="1"/>
</dbReference>
<feature type="coiled-coil region" evidence="9">
    <location>
        <begin position="49"/>
        <end position="119"/>
    </location>
</feature>
<evidence type="ECO:0000256" key="1">
    <source>
        <dbReference type="ARBA" id="ARBA00004123"/>
    </source>
</evidence>
<evidence type="ECO:0000256" key="10">
    <source>
        <dbReference type="SAM" id="MobiDB-lite"/>
    </source>
</evidence>
<evidence type="ECO:0000256" key="6">
    <source>
        <dbReference type="ARBA" id="ARBA00022701"/>
    </source>
</evidence>
<keyword evidence="8" id="KW-0539">Nucleus</keyword>
<dbReference type="GO" id="GO:0005634">
    <property type="term" value="C:nucleus"/>
    <property type="evidence" value="ECO:0007669"/>
    <property type="project" value="UniProtKB-SubCell"/>
</dbReference>
<proteinExistence type="inferred from homology"/>
<evidence type="ECO:0000256" key="8">
    <source>
        <dbReference type="ARBA" id="ARBA00023242"/>
    </source>
</evidence>
<dbReference type="Gene3D" id="1.20.58.1520">
    <property type="match status" value="1"/>
</dbReference>
<comment type="subcellular location">
    <subcellularLocation>
        <location evidence="2">Cytoplasm</location>
        <location evidence="2">Cytoskeleton</location>
    </subcellularLocation>
    <subcellularLocation>
        <location evidence="1">Nucleus</location>
    </subcellularLocation>
</comment>
<feature type="coiled-coil region" evidence="9">
    <location>
        <begin position="465"/>
        <end position="495"/>
    </location>
</feature>
<dbReference type="FunFam" id="1.20.58.1520:FF:000002">
    <property type="entry name" value="65-kDa microtubule-associated protein 6"/>
    <property type="match status" value="1"/>
</dbReference>
<protein>
    <submittedName>
        <fullName evidence="11">65-kDa microtubule-associated protein 3</fullName>
    </submittedName>
</protein>
<feature type="region of interest" description="Disordered" evidence="10">
    <location>
        <begin position="618"/>
        <end position="653"/>
    </location>
</feature>
<organism evidence="11 12">
    <name type="scientific">Vitis vinifera</name>
    <name type="common">Grape</name>
    <dbReference type="NCBI Taxonomy" id="29760"/>
    <lineage>
        <taxon>Eukaryota</taxon>
        <taxon>Viridiplantae</taxon>
        <taxon>Streptophyta</taxon>
        <taxon>Embryophyta</taxon>
        <taxon>Tracheophyta</taxon>
        <taxon>Spermatophyta</taxon>
        <taxon>Magnoliopsida</taxon>
        <taxon>eudicotyledons</taxon>
        <taxon>Gunneridae</taxon>
        <taxon>Pentapetalae</taxon>
        <taxon>rosids</taxon>
        <taxon>Vitales</taxon>
        <taxon>Vitaceae</taxon>
        <taxon>Viteae</taxon>
        <taxon>Vitis</taxon>
    </lineage>
</organism>
<evidence type="ECO:0000256" key="5">
    <source>
        <dbReference type="ARBA" id="ARBA00022553"/>
    </source>
</evidence>
<dbReference type="Pfam" id="PF03999">
    <property type="entry name" value="MAP65_ASE1"/>
    <property type="match status" value="1"/>
</dbReference>
<dbReference type="InterPro" id="IPR007145">
    <property type="entry name" value="MAP65_Ase1_PRC1"/>
</dbReference>
<feature type="compositionally biased region" description="Low complexity" evidence="10">
    <location>
        <begin position="643"/>
        <end position="653"/>
    </location>
</feature>
<evidence type="ECO:0000256" key="4">
    <source>
        <dbReference type="ARBA" id="ARBA00022490"/>
    </source>
</evidence>
<evidence type="ECO:0000313" key="12">
    <source>
        <dbReference type="Proteomes" id="UP000288805"/>
    </source>
</evidence>
<dbReference type="GO" id="GO:0000226">
    <property type="term" value="P:microtubule cytoskeleton organization"/>
    <property type="evidence" value="ECO:0007669"/>
    <property type="project" value="InterPro"/>
</dbReference>
<keyword evidence="7" id="KW-0206">Cytoskeleton</keyword>
<keyword evidence="6" id="KW-0493">Microtubule</keyword>
<evidence type="ECO:0000256" key="7">
    <source>
        <dbReference type="ARBA" id="ARBA00023212"/>
    </source>
</evidence>
<reference evidence="11 12" key="1">
    <citation type="journal article" date="2018" name="PLoS Genet.">
        <title>Population sequencing reveals clonal diversity and ancestral inbreeding in the grapevine cultivar Chardonnay.</title>
        <authorList>
            <person name="Roach M.J."/>
            <person name="Johnson D.L."/>
            <person name="Bohlmann J."/>
            <person name="van Vuuren H.J."/>
            <person name="Jones S.J."/>
            <person name="Pretorius I.S."/>
            <person name="Schmidt S.A."/>
            <person name="Borneman A.R."/>
        </authorList>
    </citation>
    <scope>NUCLEOTIDE SEQUENCE [LARGE SCALE GENOMIC DNA]</scope>
    <source>
        <strain evidence="12">cv. Chardonnay</strain>
        <tissue evidence="11">Leaf</tissue>
    </source>
</reference>
<keyword evidence="9" id="KW-0175">Coiled coil</keyword>
<comment type="caution">
    <text evidence="11">The sequence shown here is derived from an EMBL/GenBank/DDBJ whole genome shotgun (WGS) entry which is preliminary data.</text>
</comment>
<comment type="similarity">
    <text evidence="3">Belongs to the MAP65/ASE1 family.</text>
</comment>
<dbReference type="EMBL" id="QGNW01000078">
    <property type="protein sequence ID" value="RVX01038.1"/>
    <property type="molecule type" value="Genomic_DNA"/>
</dbReference>
<evidence type="ECO:0000256" key="2">
    <source>
        <dbReference type="ARBA" id="ARBA00004245"/>
    </source>
</evidence>